<feature type="region of interest" description="Disordered" evidence="1">
    <location>
        <begin position="38"/>
        <end position="110"/>
    </location>
</feature>
<sequence length="110" mass="12112">MNDESKARRVVKSVMLGKAKVMTWEDLEKARGEHAAKEAAKVEKKAKTTAREAKKVAKTALRLKDAATGEEKRGRKRMAATSGTDPLEPRAKVARINDGQIKQNEAITEP</sequence>
<keyword evidence="3" id="KW-1185">Reference proteome</keyword>
<feature type="compositionally biased region" description="Basic and acidic residues" evidence="1">
    <location>
        <begin position="38"/>
        <end position="55"/>
    </location>
</feature>
<dbReference type="AlphaFoldDB" id="A0A9P4QW04"/>
<gene>
    <name evidence="2" type="ORF">EJ04DRAFT_566217</name>
</gene>
<dbReference type="Proteomes" id="UP000799444">
    <property type="component" value="Unassembled WGS sequence"/>
</dbReference>
<reference evidence="2" key="1">
    <citation type="journal article" date="2020" name="Stud. Mycol.">
        <title>101 Dothideomycetes genomes: a test case for predicting lifestyles and emergence of pathogens.</title>
        <authorList>
            <person name="Haridas S."/>
            <person name="Albert R."/>
            <person name="Binder M."/>
            <person name="Bloem J."/>
            <person name="Labutti K."/>
            <person name="Salamov A."/>
            <person name="Andreopoulos B."/>
            <person name="Baker S."/>
            <person name="Barry K."/>
            <person name="Bills G."/>
            <person name="Bluhm B."/>
            <person name="Cannon C."/>
            <person name="Castanera R."/>
            <person name="Culley D."/>
            <person name="Daum C."/>
            <person name="Ezra D."/>
            <person name="Gonzalez J."/>
            <person name="Henrissat B."/>
            <person name="Kuo A."/>
            <person name="Liang C."/>
            <person name="Lipzen A."/>
            <person name="Lutzoni F."/>
            <person name="Magnuson J."/>
            <person name="Mondo S."/>
            <person name="Nolan M."/>
            <person name="Ohm R."/>
            <person name="Pangilinan J."/>
            <person name="Park H.-J."/>
            <person name="Ramirez L."/>
            <person name="Alfaro M."/>
            <person name="Sun H."/>
            <person name="Tritt A."/>
            <person name="Yoshinaga Y."/>
            <person name="Zwiers L.-H."/>
            <person name="Turgeon B."/>
            <person name="Goodwin S."/>
            <person name="Spatafora J."/>
            <person name="Crous P."/>
            <person name="Grigoriev I."/>
        </authorList>
    </citation>
    <scope>NUCLEOTIDE SEQUENCE</scope>
    <source>
        <strain evidence="2">CBS 125425</strain>
    </source>
</reference>
<feature type="compositionally biased region" description="Polar residues" evidence="1">
    <location>
        <begin position="100"/>
        <end position="110"/>
    </location>
</feature>
<feature type="compositionally biased region" description="Basic and acidic residues" evidence="1">
    <location>
        <begin position="62"/>
        <end position="73"/>
    </location>
</feature>
<dbReference type="OrthoDB" id="4357141at2759"/>
<dbReference type="EMBL" id="ML996182">
    <property type="protein sequence ID" value="KAF2732124.1"/>
    <property type="molecule type" value="Genomic_DNA"/>
</dbReference>
<comment type="caution">
    <text evidence="2">The sequence shown here is derived from an EMBL/GenBank/DDBJ whole genome shotgun (WGS) entry which is preliminary data.</text>
</comment>
<name>A0A9P4QW04_9PLEO</name>
<evidence type="ECO:0000313" key="3">
    <source>
        <dbReference type="Proteomes" id="UP000799444"/>
    </source>
</evidence>
<protein>
    <submittedName>
        <fullName evidence="2">Uncharacterized protein</fullName>
    </submittedName>
</protein>
<evidence type="ECO:0000313" key="2">
    <source>
        <dbReference type="EMBL" id="KAF2732124.1"/>
    </source>
</evidence>
<evidence type="ECO:0000256" key="1">
    <source>
        <dbReference type="SAM" id="MobiDB-lite"/>
    </source>
</evidence>
<organism evidence="2 3">
    <name type="scientific">Polyplosphaeria fusca</name>
    <dbReference type="NCBI Taxonomy" id="682080"/>
    <lineage>
        <taxon>Eukaryota</taxon>
        <taxon>Fungi</taxon>
        <taxon>Dikarya</taxon>
        <taxon>Ascomycota</taxon>
        <taxon>Pezizomycotina</taxon>
        <taxon>Dothideomycetes</taxon>
        <taxon>Pleosporomycetidae</taxon>
        <taxon>Pleosporales</taxon>
        <taxon>Tetraplosphaeriaceae</taxon>
        <taxon>Polyplosphaeria</taxon>
    </lineage>
</organism>
<accession>A0A9P4QW04</accession>
<proteinExistence type="predicted"/>